<feature type="compositionally biased region" description="Basic and acidic residues" evidence="1">
    <location>
        <begin position="15"/>
        <end position="32"/>
    </location>
</feature>
<evidence type="ECO:0000313" key="2">
    <source>
        <dbReference type="EMBL" id="ADC35907.1"/>
    </source>
</evidence>
<evidence type="ECO:0000256" key="1">
    <source>
        <dbReference type="SAM" id="MobiDB-lite"/>
    </source>
</evidence>
<accession>E3T6G3</accession>
<name>E3T6G3_9BACT</name>
<feature type="region of interest" description="Disordered" evidence="1">
    <location>
        <begin position="15"/>
        <end position="53"/>
    </location>
</feature>
<reference evidence="2" key="1">
    <citation type="submission" date="2009-12" db="EMBL/GenBank/DDBJ databases">
        <authorList>
            <person name="Kielak A."/>
            <person name="van Veen J.A."/>
            <person name="Kowalchuk G.A."/>
        </authorList>
    </citation>
    <scope>NUCLEOTIDE SEQUENCE</scope>
</reference>
<dbReference type="AlphaFoldDB" id="E3T6G3"/>
<dbReference type="EMBL" id="GU260704">
    <property type="protein sequence ID" value="ADC35907.1"/>
    <property type="molecule type" value="Genomic_DNA"/>
</dbReference>
<reference evidence="2" key="2">
    <citation type="journal article" date="2010" name="Appl. Environ. Microbiol.">
        <title>Comparative analysis of acidobacterial genomic fragments from terrestrial and aquatic metagenomic libraries, with emphasis on acidobacteria subdivision 6.</title>
        <authorList>
            <person name="Kielak A.M."/>
            <person name="van Veen J.A."/>
            <person name="Kowalchuk G.A."/>
        </authorList>
    </citation>
    <scope>NUCLEOTIDE SEQUENCE</scope>
</reference>
<sequence>MPRFAYHRAGVLASKKLEKSSEPPRVEREFRRQLQQQRAKSIAKTGDFREETP</sequence>
<organism evidence="2">
    <name type="scientific">uncultured bacterium 59</name>
    <dbReference type="NCBI Taxonomy" id="698390"/>
    <lineage>
        <taxon>Bacteria</taxon>
        <taxon>environmental samples</taxon>
    </lineage>
</organism>
<protein>
    <submittedName>
        <fullName evidence="2">Uncharacterized protein</fullName>
    </submittedName>
</protein>
<proteinExistence type="predicted"/>